<evidence type="ECO:0000259" key="2">
    <source>
        <dbReference type="PROSITE" id="PS51194"/>
    </source>
</evidence>
<dbReference type="NCBIfam" id="NF041062">
    <property type="entry name" value="DpdE"/>
    <property type="match status" value="1"/>
</dbReference>
<dbReference type="PANTHER" id="PTHR10799">
    <property type="entry name" value="SNF2/RAD54 HELICASE FAMILY"/>
    <property type="match status" value="1"/>
</dbReference>
<dbReference type="OrthoDB" id="9760715at2"/>
<dbReference type="AlphaFoldDB" id="A0A1D8AYX6"/>
<protein>
    <submittedName>
        <fullName evidence="3">RNA polymerase-associated protein RapA</fullName>
        <ecNumber evidence="3">3.6.4.-</ecNumber>
    </submittedName>
</protein>
<dbReference type="EC" id="3.6.4.-" evidence="3"/>
<evidence type="ECO:0000313" key="4">
    <source>
        <dbReference type="Proteomes" id="UP000095228"/>
    </source>
</evidence>
<name>A0A1D8AYX6_9BACT</name>
<proteinExistence type="predicted"/>
<dbReference type="Pfam" id="PF00176">
    <property type="entry name" value="SNF2-rel_dom"/>
    <property type="match status" value="1"/>
</dbReference>
<dbReference type="PROSITE" id="PS51194">
    <property type="entry name" value="HELICASE_CTER"/>
    <property type="match status" value="1"/>
</dbReference>
<dbReference type="STRING" id="1838286.Verru16b_03196"/>
<dbReference type="InterPro" id="IPR014001">
    <property type="entry name" value="Helicase_ATP-bd"/>
</dbReference>
<evidence type="ECO:0000313" key="3">
    <source>
        <dbReference type="EMBL" id="AOS46100.1"/>
    </source>
</evidence>
<keyword evidence="4" id="KW-1185">Reference proteome</keyword>
<dbReference type="InterPro" id="IPR001650">
    <property type="entry name" value="Helicase_C-like"/>
</dbReference>
<sequence length="1094" mass="123042">MVNPHLGKFVRCKDNAWGIGKLIDSNRESVVIEYFDSPVAADRTTVRAPWSQVTRVKQLGEQTRVYYHDRSAGYWRIGRVQLHVADGEIFVQLPNSEQARLLERDVYVRWDRPLPEPWLHLAARVTETPYFHERRHRLLDHFVEQRAATGGMDALISAPVELELHQLEVVRRVLRDPVQRYLLADEVGLGKTIEAGIIARQHVLDFPSDHRVLIIAPASLIEQWKSEMRVRCLLAPEFGHRLEIISAEAFTAWQGNQPSFLIIDEAHQIGTGWTESASSPRHGLFEKVRQISAPTVCPNLLLLSATPIRRNEAGFFALLHLLDPAVYDLKNRAAFEGRVAKRQELADIFAAFTEDQQPFFLTSTAEQISAMFPDDARLSHLLGELRSSIEQDCALEVRAPQIRAIRAHMSETYRVHRRLLRNRRNESLQGLLPGRQGLVRLACDSGVIANAEKFVEAWRQRAANGMAGESAAEVAVFAAVYQVLLEAAWSDIESLATCFAARRALQKGLAAKRPTLPLDAERSRQLGAAPNFPGELEIIEEFEGRLPVLRDQQATRQKELITALQQMRAQKLRVVCMSISREFGDEFFKLAHAAMPGVVARHDPTKSDWRKVWDSVPEAILVCDALAEEGVNLQGKNSAILHLDLPFAPNRVEQRMGRLDRYGVGNPVKSFVLVTADAAYLDGWVTCLDQGWNVFRQSIASLQYLVEDLTRNVATKLFLEGVETLQHWTDELKAPGGVRDRELKAIQNQDELDALDLPATELSSDWLARLEQVDAKGDDFRRAFDEWMVEALQFIRVGERDRNDTVVRYHFRYPAKGDRCLMSAADIARWMGRAFDPLARHIDFSPPLTRPAAFVRQTALHRGAGLARLGHPLVDGLHGYLGCDDRGTCFAFWRKSPALAPTEVKLYFCFDFVVEADLASEQDDRQGVVVRSLRRRADAALPPFSETVWIGQDFSEPSPEIIAELSKPCVRGTDKNLNPSRWPKALARLGDCVWSDLCAEARDSAEKALRGRRNLDELAQAAYAEFERTTAMATEQIASRLAALATFPAEKAQLQRELATENKRVTEIAAGLRRPRLRLDAAGAVFLAGSAFEP</sequence>
<feature type="domain" description="Helicase C-terminal" evidence="2">
    <location>
        <begin position="549"/>
        <end position="710"/>
    </location>
</feature>
<dbReference type="GO" id="GO:0016787">
    <property type="term" value="F:hydrolase activity"/>
    <property type="evidence" value="ECO:0007669"/>
    <property type="project" value="UniProtKB-KW"/>
</dbReference>
<dbReference type="Proteomes" id="UP000095228">
    <property type="component" value="Chromosome"/>
</dbReference>
<evidence type="ECO:0000259" key="1">
    <source>
        <dbReference type="PROSITE" id="PS51192"/>
    </source>
</evidence>
<dbReference type="PATRIC" id="fig|1838286.3.peg.3221"/>
<reference evidence="3 4" key="1">
    <citation type="submission" date="2016-06" db="EMBL/GenBank/DDBJ databases">
        <title>Three novel species with peptidoglycan cell walls form the new genus Lacunisphaera gen. nov. in the family Opitutaceae of the verrucomicrobial subdivision 4.</title>
        <authorList>
            <person name="Rast P."/>
            <person name="Gloeckner I."/>
            <person name="Jogler M."/>
            <person name="Boedeker C."/>
            <person name="Jeske O."/>
            <person name="Wiegand S."/>
            <person name="Reinhardt R."/>
            <person name="Schumann P."/>
            <person name="Rohde M."/>
            <person name="Spring S."/>
            <person name="Gloeckner F.O."/>
            <person name="Jogler C."/>
        </authorList>
    </citation>
    <scope>NUCLEOTIDE SEQUENCE [LARGE SCALE GENOMIC DNA]</scope>
    <source>
        <strain evidence="3 4">IG16b</strain>
    </source>
</reference>
<accession>A0A1D8AYX6</accession>
<dbReference type="InterPro" id="IPR027417">
    <property type="entry name" value="P-loop_NTPase"/>
</dbReference>
<dbReference type="SUPFAM" id="SSF52540">
    <property type="entry name" value="P-loop containing nucleoside triphosphate hydrolases"/>
    <property type="match status" value="2"/>
</dbReference>
<dbReference type="RefSeq" id="WP_069963185.1">
    <property type="nucleotide sequence ID" value="NZ_CP016094.1"/>
</dbReference>
<dbReference type="KEGG" id="obg:Verru16b_03196"/>
<organism evidence="3 4">
    <name type="scientific">Lacunisphaera limnophila</name>
    <dbReference type="NCBI Taxonomy" id="1838286"/>
    <lineage>
        <taxon>Bacteria</taxon>
        <taxon>Pseudomonadati</taxon>
        <taxon>Verrucomicrobiota</taxon>
        <taxon>Opitutia</taxon>
        <taxon>Opitutales</taxon>
        <taxon>Opitutaceae</taxon>
        <taxon>Lacunisphaera</taxon>
    </lineage>
</organism>
<keyword evidence="3" id="KW-0378">Hydrolase</keyword>
<feature type="domain" description="Helicase ATP-binding" evidence="1">
    <location>
        <begin position="172"/>
        <end position="325"/>
    </location>
</feature>
<dbReference type="InterPro" id="IPR038718">
    <property type="entry name" value="SNF2-like_sf"/>
</dbReference>
<dbReference type="EMBL" id="CP016094">
    <property type="protein sequence ID" value="AOS46100.1"/>
    <property type="molecule type" value="Genomic_DNA"/>
</dbReference>
<dbReference type="Gene3D" id="3.40.50.10810">
    <property type="entry name" value="Tandem AAA-ATPase domain"/>
    <property type="match status" value="2"/>
</dbReference>
<dbReference type="GO" id="GO:0005524">
    <property type="term" value="F:ATP binding"/>
    <property type="evidence" value="ECO:0007669"/>
    <property type="project" value="InterPro"/>
</dbReference>
<dbReference type="SMART" id="SM00487">
    <property type="entry name" value="DEXDc"/>
    <property type="match status" value="1"/>
</dbReference>
<dbReference type="PROSITE" id="PS51192">
    <property type="entry name" value="HELICASE_ATP_BIND_1"/>
    <property type="match status" value="1"/>
</dbReference>
<gene>
    <name evidence="3" type="primary">rapA</name>
    <name evidence="3" type="ORF">Verru16b_03196</name>
</gene>
<dbReference type="InterPro" id="IPR000330">
    <property type="entry name" value="SNF2_N"/>
</dbReference>
<dbReference type="Gene3D" id="3.40.50.300">
    <property type="entry name" value="P-loop containing nucleotide triphosphate hydrolases"/>
    <property type="match status" value="1"/>
</dbReference>